<dbReference type="Proteomes" id="UP000070284">
    <property type="component" value="Unassembled WGS sequence"/>
</dbReference>
<sequence length="392" mass="46148">MRTESISQSAATNGSFPAILGSQYYPLLYDSENKYFASSGSGPIKSNRITLPEILSEKEYSTGAFIASNPQLIKWSNFFDYFWNDGLSSSESDYIYFDHYIFRKAQKWINYMLLQPRVSATEVAARAKEWYKNKNKPRFLFMHVMEPHGPFPGLKKGLDLGLWRAYKSLRKYLKKRKDSPDEVLKTIRELYWKSIEKIDEQIKDLLKFVENDATIIITADHGEEFYHGIYGHARLYDECVRVPFFLRWTLDNSLKSSRERLRHIDIAPTLLRALGIDAPEYWEGLPLQDIDTFQPTFLINHAPQLERVYVGIRTRQYKYIKTYTDKTGKLIKTEFYDIQNDEKEKINLFPEGPDKKSKYETSLNQFLNRIKSTDERKQIEKKIKKLKDKNVI</sequence>
<dbReference type="PANTHER" id="PTHR42693">
    <property type="entry name" value="ARYLSULFATASE FAMILY MEMBER"/>
    <property type="match status" value="1"/>
</dbReference>
<accession>A0A133UMB8</accession>
<comment type="similarity">
    <text evidence="1">Belongs to the sulfatase family.</text>
</comment>
<evidence type="ECO:0000313" key="4">
    <source>
        <dbReference type="EMBL" id="KXA95363.1"/>
    </source>
</evidence>
<dbReference type="InterPro" id="IPR050738">
    <property type="entry name" value="Sulfatase"/>
</dbReference>
<evidence type="ECO:0000259" key="3">
    <source>
        <dbReference type="Pfam" id="PF00884"/>
    </source>
</evidence>
<evidence type="ECO:0000313" key="5">
    <source>
        <dbReference type="Proteomes" id="UP000070284"/>
    </source>
</evidence>
<proteinExistence type="inferred from homology"/>
<dbReference type="EMBL" id="LHXO01000017">
    <property type="protein sequence ID" value="KXA95363.1"/>
    <property type="molecule type" value="Genomic_DNA"/>
</dbReference>
<dbReference type="Pfam" id="PF00884">
    <property type="entry name" value="Sulfatase"/>
    <property type="match status" value="1"/>
</dbReference>
<evidence type="ECO:0000256" key="1">
    <source>
        <dbReference type="ARBA" id="ARBA00008779"/>
    </source>
</evidence>
<gene>
    <name evidence="4" type="ORF">AKJ65_01985</name>
</gene>
<dbReference type="GO" id="GO:0004065">
    <property type="term" value="F:arylsulfatase activity"/>
    <property type="evidence" value="ECO:0007669"/>
    <property type="project" value="TreeGrafter"/>
</dbReference>
<feature type="domain" description="Sulfatase N-terminal" evidence="3">
    <location>
        <begin position="5"/>
        <end position="276"/>
    </location>
</feature>
<comment type="caution">
    <text evidence="4">The sequence shown here is derived from an EMBL/GenBank/DDBJ whole genome shotgun (WGS) entry which is preliminary data.</text>
</comment>
<dbReference type="InterPro" id="IPR000917">
    <property type="entry name" value="Sulfatase_N"/>
</dbReference>
<dbReference type="Gene3D" id="3.40.720.10">
    <property type="entry name" value="Alkaline Phosphatase, subunit A"/>
    <property type="match status" value="1"/>
</dbReference>
<keyword evidence="5" id="KW-1185">Reference proteome</keyword>
<protein>
    <recommendedName>
        <fullName evidence="3">Sulfatase N-terminal domain-containing protein</fullName>
    </recommendedName>
</protein>
<dbReference type="InterPro" id="IPR017850">
    <property type="entry name" value="Alkaline_phosphatase_core_sf"/>
</dbReference>
<name>A0A133UMB8_9EURY</name>
<dbReference type="SUPFAM" id="SSF53649">
    <property type="entry name" value="Alkaline phosphatase-like"/>
    <property type="match status" value="1"/>
</dbReference>
<dbReference type="AlphaFoldDB" id="A0A133UMB8"/>
<organism evidence="4 5">
    <name type="scientific">candidate division MSBL1 archaeon SCGC-AAA259E19</name>
    <dbReference type="NCBI Taxonomy" id="1698264"/>
    <lineage>
        <taxon>Archaea</taxon>
        <taxon>Methanobacteriati</taxon>
        <taxon>Methanobacteriota</taxon>
        <taxon>candidate division MSBL1</taxon>
    </lineage>
</organism>
<evidence type="ECO:0000256" key="2">
    <source>
        <dbReference type="ARBA" id="ARBA00022801"/>
    </source>
</evidence>
<keyword evidence="2" id="KW-0378">Hydrolase</keyword>
<dbReference type="PANTHER" id="PTHR42693:SF53">
    <property type="entry name" value="ENDO-4-O-SULFATASE"/>
    <property type="match status" value="1"/>
</dbReference>
<reference evidence="4 5" key="1">
    <citation type="journal article" date="2016" name="Sci. Rep.">
        <title>Metabolic traits of an uncultured archaeal lineage -MSBL1- from brine pools of the Red Sea.</title>
        <authorList>
            <person name="Mwirichia R."/>
            <person name="Alam I."/>
            <person name="Rashid M."/>
            <person name="Vinu M."/>
            <person name="Ba-Alawi W."/>
            <person name="Anthony Kamau A."/>
            <person name="Kamanda Ngugi D."/>
            <person name="Goker M."/>
            <person name="Klenk H.P."/>
            <person name="Bajic V."/>
            <person name="Stingl U."/>
        </authorList>
    </citation>
    <scope>NUCLEOTIDE SEQUENCE [LARGE SCALE GENOMIC DNA]</scope>
    <source>
        <strain evidence="4">SCGC-AAA259E19</strain>
    </source>
</reference>